<dbReference type="OrthoDB" id="88561at2759"/>
<dbReference type="Pfam" id="PF24494">
    <property type="entry name" value="DUF7587"/>
    <property type="match status" value="1"/>
</dbReference>
<proteinExistence type="predicted"/>
<reference evidence="2 3" key="1">
    <citation type="journal article" date="2016" name="Nat. Commun.">
        <title>Ectomycorrhizal ecology is imprinted in the genome of the dominant symbiotic fungus Cenococcum geophilum.</title>
        <authorList>
            <consortium name="DOE Joint Genome Institute"/>
            <person name="Peter M."/>
            <person name="Kohler A."/>
            <person name="Ohm R.A."/>
            <person name="Kuo A."/>
            <person name="Krutzmann J."/>
            <person name="Morin E."/>
            <person name="Arend M."/>
            <person name="Barry K.W."/>
            <person name="Binder M."/>
            <person name="Choi C."/>
            <person name="Clum A."/>
            <person name="Copeland A."/>
            <person name="Grisel N."/>
            <person name="Haridas S."/>
            <person name="Kipfer T."/>
            <person name="LaButti K."/>
            <person name="Lindquist E."/>
            <person name="Lipzen A."/>
            <person name="Maire R."/>
            <person name="Meier B."/>
            <person name="Mihaltcheva S."/>
            <person name="Molinier V."/>
            <person name="Murat C."/>
            <person name="Poggeler S."/>
            <person name="Quandt C.A."/>
            <person name="Sperisen C."/>
            <person name="Tritt A."/>
            <person name="Tisserant E."/>
            <person name="Crous P.W."/>
            <person name="Henrissat B."/>
            <person name="Nehls U."/>
            <person name="Egli S."/>
            <person name="Spatafora J.W."/>
            <person name="Grigoriev I.V."/>
            <person name="Martin F.M."/>
        </authorList>
    </citation>
    <scope>NUCLEOTIDE SEQUENCE [LARGE SCALE GENOMIC DNA]</scope>
    <source>
        <strain evidence="2 3">CBS 207.34</strain>
    </source>
</reference>
<organism evidence="2 3">
    <name type="scientific">Glonium stellatum</name>
    <dbReference type="NCBI Taxonomy" id="574774"/>
    <lineage>
        <taxon>Eukaryota</taxon>
        <taxon>Fungi</taxon>
        <taxon>Dikarya</taxon>
        <taxon>Ascomycota</taxon>
        <taxon>Pezizomycotina</taxon>
        <taxon>Dothideomycetes</taxon>
        <taxon>Pleosporomycetidae</taxon>
        <taxon>Gloniales</taxon>
        <taxon>Gloniaceae</taxon>
        <taxon>Glonium</taxon>
    </lineage>
</organism>
<sequence>MQDTRSLQTVVPTSIPSALYRVDYPGSQTSFSPTEGFRARNMHTIIANVQQLHFYASAHFNWASNISSPFISVFADRTRAEHWACGFSEGDGGKECYVVAISTAALGRGPIFRAADLIGAGVQSPIVASQHWSEYLVLYRVPVAALINEIVISAGPQLQNGEIDSQMLLH</sequence>
<name>A0A8E2ERS3_9PEZI</name>
<evidence type="ECO:0000313" key="3">
    <source>
        <dbReference type="Proteomes" id="UP000250140"/>
    </source>
</evidence>
<dbReference type="PANTHER" id="PTHR40781">
    <property type="match status" value="1"/>
</dbReference>
<gene>
    <name evidence="2" type="ORF">AOQ84DRAFT_227877</name>
</gene>
<dbReference type="EMBL" id="KV750794">
    <property type="protein sequence ID" value="OCL03178.1"/>
    <property type="molecule type" value="Genomic_DNA"/>
</dbReference>
<evidence type="ECO:0000259" key="1">
    <source>
        <dbReference type="Pfam" id="PF24494"/>
    </source>
</evidence>
<evidence type="ECO:0000313" key="2">
    <source>
        <dbReference type="EMBL" id="OCL03178.1"/>
    </source>
</evidence>
<dbReference type="AlphaFoldDB" id="A0A8E2ERS3"/>
<keyword evidence="3" id="KW-1185">Reference proteome</keyword>
<feature type="domain" description="DUF7587" evidence="1">
    <location>
        <begin position="15"/>
        <end position="153"/>
    </location>
</feature>
<dbReference type="InterPro" id="IPR056009">
    <property type="entry name" value="DUF7587"/>
</dbReference>
<dbReference type="Proteomes" id="UP000250140">
    <property type="component" value="Unassembled WGS sequence"/>
</dbReference>
<dbReference type="PANTHER" id="PTHR40781:SF1">
    <property type="match status" value="1"/>
</dbReference>
<accession>A0A8E2ERS3</accession>
<protein>
    <recommendedName>
        <fullName evidence="1">DUF7587 domain-containing protein</fullName>
    </recommendedName>
</protein>